<organism evidence="2 3">
    <name type="scientific">Tagetes erecta</name>
    <name type="common">African marigold</name>
    <dbReference type="NCBI Taxonomy" id="13708"/>
    <lineage>
        <taxon>Eukaryota</taxon>
        <taxon>Viridiplantae</taxon>
        <taxon>Streptophyta</taxon>
        <taxon>Embryophyta</taxon>
        <taxon>Tracheophyta</taxon>
        <taxon>Spermatophyta</taxon>
        <taxon>Magnoliopsida</taxon>
        <taxon>eudicotyledons</taxon>
        <taxon>Gunneridae</taxon>
        <taxon>Pentapetalae</taxon>
        <taxon>asterids</taxon>
        <taxon>campanulids</taxon>
        <taxon>Asterales</taxon>
        <taxon>Asteraceae</taxon>
        <taxon>Asteroideae</taxon>
        <taxon>Heliantheae alliance</taxon>
        <taxon>Tageteae</taxon>
        <taxon>Tagetes</taxon>
    </lineage>
</organism>
<sequence>MGSPERSPAPRPKSPPELYGKRRELAKVVMLEREIGFLEEELKSIETLQPASSCIKEVADYVGTIPEPLITVGYYVEVLVSTTCHVSAVVITAAMDVRLKCHIVALYLTVVHARYQSACVLSSLQAAILLPV</sequence>
<keyword evidence="3" id="KW-1185">Reference proteome</keyword>
<dbReference type="EMBL" id="JAUHHV010000007">
    <property type="protein sequence ID" value="KAK1417434.1"/>
    <property type="molecule type" value="Genomic_DNA"/>
</dbReference>
<feature type="coiled-coil region" evidence="1">
    <location>
        <begin position="21"/>
        <end position="48"/>
    </location>
</feature>
<protein>
    <recommendedName>
        <fullName evidence="4">G protein gamma domain-containing protein</fullName>
    </recommendedName>
</protein>
<dbReference type="AlphaFoldDB" id="A0AAD8K7M2"/>
<dbReference type="PANTHER" id="PTHR32378">
    <property type="entry name" value="GUANINE NUCLEOTIDE-BINDING PROTEIN SUBUNIT GAMMA 3"/>
    <property type="match status" value="1"/>
</dbReference>
<evidence type="ECO:0000256" key="1">
    <source>
        <dbReference type="SAM" id="Coils"/>
    </source>
</evidence>
<evidence type="ECO:0000313" key="2">
    <source>
        <dbReference type="EMBL" id="KAK1417434.1"/>
    </source>
</evidence>
<gene>
    <name evidence="2" type="ORF">QVD17_26561</name>
</gene>
<accession>A0AAD8K7M2</accession>
<evidence type="ECO:0008006" key="4">
    <source>
        <dbReference type="Google" id="ProtNLM"/>
    </source>
</evidence>
<comment type="caution">
    <text evidence="2">The sequence shown here is derived from an EMBL/GenBank/DDBJ whole genome shotgun (WGS) entry which is preliminary data.</text>
</comment>
<dbReference type="InterPro" id="IPR055305">
    <property type="entry name" value="GG3-like"/>
</dbReference>
<dbReference type="PANTHER" id="PTHR32378:SF10">
    <property type="entry name" value="GUANINE NUCLEOTIDE-BINDING PROTEIN SUBUNIT GAMMA 3"/>
    <property type="match status" value="1"/>
</dbReference>
<proteinExistence type="predicted"/>
<reference evidence="2" key="1">
    <citation type="journal article" date="2023" name="bioRxiv">
        <title>Improved chromosome-level genome assembly for marigold (Tagetes erecta).</title>
        <authorList>
            <person name="Jiang F."/>
            <person name="Yuan L."/>
            <person name="Wang S."/>
            <person name="Wang H."/>
            <person name="Xu D."/>
            <person name="Wang A."/>
            <person name="Fan W."/>
        </authorList>
    </citation>
    <scope>NUCLEOTIDE SEQUENCE</scope>
    <source>
        <strain evidence="2">WSJ</strain>
        <tissue evidence="2">Leaf</tissue>
    </source>
</reference>
<keyword evidence="1" id="KW-0175">Coiled coil</keyword>
<evidence type="ECO:0000313" key="3">
    <source>
        <dbReference type="Proteomes" id="UP001229421"/>
    </source>
</evidence>
<name>A0AAD8K7M2_TARER</name>
<dbReference type="Proteomes" id="UP001229421">
    <property type="component" value="Unassembled WGS sequence"/>
</dbReference>